<proteinExistence type="inferred from homology"/>
<feature type="domain" description="Lipocalin/cytosolic fatty-acid binding" evidence="6">
    <location>
        <begin position="12"/>
        <end position="133"/>
    </location>
</feature>
<evidence type="ECO:0000256" key="5">
    <source>
        <dbReference type="ARBA" id="ARBA00081149"/>
    </source>
</evidence>
<dbReference type="GeneID" id="113201967"/>
<comment type="similarity">
    <text evidence="1">Belongs to the calycin superfamily. Fatty-acid binding protein (FABP) family.</text>
</comment>
<evidence type="ECO:0000259" key="6">
    <source>
        <dbReference type="Pfam" id="PF00061"/>
    </source>
</evidence>
<sequence>MALAAFADKKFKLSSSEKFDDYMKALGVSFVTRQVGNAVSPVVHLTVDGDKYTLTSTSSFKTSTISFKLGEPFDQETPDGRKVKATITLEGDNTLVENQEGSGKTTKIVREFSANEIKMILTVDNIVCTRIYKLQE</sequence>
<dbReference type="CTD" id="3772232"/>
<dbReference type="SUPFAM" id="SSF50814">
    <property type="entry name" value="Lipocalins"/>
    <property type="match status" value="1"/>
</dbReference>
<evidence type="ECO:0000313" key="8">
    <source>
        <dbReference type="RefSeq" id="XP_026271771.1"/>
    </source>
</evidence>
<dbReference type="FunFam" id="2.40.128.20:FF:000001">
    <property type="entry name" value="Fatty acid-binding protein, adipocyte"/>
    <property type="match status" value="1"/>
</dbReference>
<evidence type="ECO:0000256" key="4">
    <source>
        <dbReference type="ARBA" id="ARBA00072951"/>
    </source>
</evidence>
<dbReference type="Pfam" id="PF00061">
    <property type="entry name" value="Lipocalin"/>
    <property type="match status" value="1"/>
</dbReference>
<name>A0A6J1RYX2_FRAOC</name>
<dbReference type="GO" id="GO:0005504">
    <property type="term" value="F:fatty acid binding"/>
    <property type="evidence" value="ECO:0007669"/>
    <property type="project" value="UniProtKB-ARBA"/>
</dbReference>
<dbReference type="PANTHER" id="PTHR11955">
    <property type="entry name" value="FATTY ACID BINDING PROTEIN"/>
    <property type="match status" value="1"/>
</dbReference>
<reference evidence="8" key="1">
    <citation type="submission" date="2025-08" db="UniProtKB">
        <authorList>
            <consortium name="RefSeq"/>
        </authorList>
    </citation>
    <scope>IDENTIFICATION</scope>
    <source>
        <tissue evidence="8">Whole organism</tissue>
    </source>
</reference>
<dbReference type="InterPro" id="IPR000463">
    <property type="entry name" value="Fatty_acid-bd"/>
</dbReference>
<dbReference type="InterPro" id="IPR031259">
    <property type="entry name" value="ILBP"/>
</dbReference>
<protein>
    <recommendedName>
        <fullName evidence="4">Fatty acid-binding protein, muscle</fullName>
    </recommendedName>
    <alternativeName>
        <fullName evidence="5">M-FABP</fullName>
    </alternativeName>
</protein>
<organism evidence="7 8">
    <name type="scientific">Frankliniella occidentalis</name>
    <name type="common">Western flower thrips</name>
    <name type="synonym">Euthrips occidentalis</name>
    <dbReference type="NCBI Taxonomy" id="133901"/>
    <lineage>
        <taxon>Eukaryota</taxon>
        <taxon>Metazoa</taxon>
        <taxon>Ecdysozoa</taxon>
        <taxon>Arthropoda</taxon>
        <taxon>Hexapoda</taxon>
        <taxon>Insecta</taxon>
        <taxon>Pterygota</taxon>
        <taxon>Neoptera</taxon>
        <taxon>Paraneoptera</taxon>
        <taxon>Thysanoptera</taxon>
        <taxon>Terebrantia</taxon>
        <taxon>Thripoidea</taxon>
        <taxon>Thripidae</taxon>
        <taxon>Frankliniella</taxon>
    </lineage>
</organism>
<comment type="function">
    <text evidence="3">Binds fatty acids in a 1:1 molar ratio.</text>
</comment>
<gene>
    <name evidence="8" type="primary">LOC113201967</name>
</gene>
<dbReference type="AlphaFoldDB" id="A0A6J1RYX2"/>
<dbReference type="Gene3D" id="2.40.128.20">
    <property type="match status" value="1"/>
</dbReference>
<keyword evidence="2" id="KW-0446">Lipid-binding</keyword>
<accession>A0A6J1RYX2</accession>
<dbReference type="InterPro" id="IPR000566">
    <property type="entry name" value="Lipocln_cytosolic_FA-bd_dom"/>
</dbReference>
<keyword evidence="7" id="KW-1185">Reference proteome</keyword>
<evidence type="ECO:0000256" key="1">
    <source>
        <dbReference type="ARBA" id="ARBA00008390"/>
    </source>
</evidence>
<evidence type="ECO:0000313" key="7">
    <source>
        <dbReference type="Proteomes" id="UP000504606"/>
    </source>
</evidence>
<dbReference type="Proteomes" id="UP000504606">
    <property type="component" value="Unplaced"/>
</dbReference>
<evidence type="ECO:0000256" key="2">
    <source>
        <dbReference type="ARBA" id="ARBA00023121"/>
    </source>
</evidence>
<dbReference type="PRINTS" id="PR00178">
    <property type="entry name" value="FATTYACIDBP"/>
</dbReference>
<dbReference type="RefSeq" id="XP_026271771.1">
    <property type="nucleotide sequence ID" value="XM_026415986.2"/>
</dbReference>
<evidence type="ECO:0000256" key="3">
    <source>
        <dbReference type="ARBA" id="ARBA00057009"/>
    </source>
</evidence>
<dbReference type="InterPro" id="IPR012674">
    <property type="entry name" value="Calycin"/>
</dbReference>